<dbReference type="SUPFAM" id="SSF54211">
    <property type="entry name" value="Ribosomal protein S5 domain 2-like"/>
    <property type="match status" value="1"/>
</dbReference>
<evidence type="ECO:0000256" key="7">
    <source>
        <dbReference type="ARBA" id="ARBA00022840"/>
    </source>
</evidence>
<evidence type="ECO:0000256" key="2">
    <source>
        <dbReference type="ARBA" id="ARBA00022490"/>
    </source>
</evidence>
<dbReference type="Pfam" id="PF05362">
    <property type="entry name" value="Lon_C"/>
    <property type="match status" value="1"/>
</dbReference>
<dbReference type="Pfam" id="PF02190">
    <property type="entry name" value="LON_substr_bdg"/>
    <property type="match status" value="1"/>
</dbReference>
<dbReference type="InterPro" id="IPR015947">
    <property type="entry name" value="PUA-like_sf"/>
</dbReference>
<keyword evidence="6 9" id="KW-0720">Serine protease</keyword>
<dbReference type="InterPro" id="IPR003111">
    <property type="entry name" value="Lon_prtase_N"/>
</dbReference>
<dbReference type="Gene3D" id="2.30.130.40">
    <property type="entry name" value="LON domain-like"/>
    <property type="match status" value="1"/>
</dbReference>
<dbReference type="PIRSF" id="PIRSF001174">
    <property type="entry name" value="Lon_proteas"/>
    <property type="match status" value="1"/>
</dbReference>
<dbReference type="GO" id="GO:0016887">
    <property type="term" value="F:ATP hydrolysis activity"/>
    <property type="evidence" value="ECO:0007669"/>
    <property type="project" value="UniProtKB-UniRule"/>
</dbReference>
<evidence type="ECO:0000256" key="11">
    <source>
        <dbReference type="PIRSR" id="PIRSR001174-1"/>
    </source>
</evidence>
<dbReference type="GO" id="GO:0034605">
    <property type="term" value="P:cellular response to heat"/>
    <property type="evidence" value="ECO:0007669"/>
    <property type="project" value="UniProtKB-UniRule"/>
</dbReference>
<dbReference type="RefSeq" id="WP_076137820.1">
    <property type="nucleotide sequence ID" value="NZ_MPTO01000027.1"/>
</dbReference>
<dbReference type="GO" id="GO:0005737">
    <property type="term" value="C:cytoplasm"/>
    <property type="evidence" value="ECO:0007669"/>
    <property type="project" value="UniProtKB-SubCell"/>
</dbReference>
<dbReference type="InterPro" id="IPR027417">
    <property type="entry name" value="P-loop_NTPase"/>
</dbReference>
<proteinExistence type="evidence at transcript level"/>
<evidence type="ECO:0000256" key="14">
    <source>
        <dbReference type="RuleBase" id="RU000591"/>
    </source>
</evidence>
<evidence type="ECO:0000313" key="18">
    <source>
        <dbReference type="EMBL" id="OME13852.1"/>
    </source>
</evidence>
<comment type="similarity">
    <text evidence="9 10 13 14">Belongs to the peptidase S16 family.</text>
</comment>
<dbReference type="PROSITE" id="PS51787">
    <property type="entry name" value="LON_N"/>
    <property type="match status" value="1"/>
</dbReference>
<gene>
    <name evidence="9" type="primary">lon</name>
    <name evidence="18" type="ORF">BSK47_24690</name>
</gene>
<keyword evidence="7 9" id="KW-0067">ATP-binding</keyword>
<dbReference type="Gene3D" id="1.20.58.1480">
    <property type="match status" value="1"/>
</dbReference>
<evidence type="ECO:0000256" key="8">
    <source>
        <dbReference type="ARBA" id="ARBA00023016"/>
    </source>
</evidence>
<feature type="domain" description="Lon proteolytic" evidence="16">
    <location>
        <begin position="592"/>
        <end position="773"/>
    </location>
</feature>
<keyword evidence="8 9" id="KW-0346">Stress response</keyword>
<comment type="subunit">
    <text evidence="9 10">Homohexamer. Organized in a ring with a central cavity.</text>
</comment>
<dbReference type="InterPro" id="IPR020568">
    <property type="entry name" value="Ribosomal_Su5_D2-typ_SF"/>
</dbReference>
<name>A0AB36J911_9BACL</name>
<evidence type="ECO:0000256" key="6">
    <source>
        <dbReference type="ARBA" id="ARBA00022825"/>
    </source>
</evidence>
<keyword evidence="3 9" id="KW-0645">Protease</keyword>
<dbReference type="PROSITE" id="PS01046">
    <property type="entry name" value="LON_SER"/>
    <property type="match status" value="1"/>
</dbReference>
<dbReference type="FunFam" id="3.40.50.300:FF:000382">
    <property type="entry name" value="Lon protease homolog 2, peroxisomal"/>
    <property type="match status" value="1"/>
</dbReference>
<evidence type="ECO:0000256" key="10">
    <source>
        <dbReference type="PIRNR" id="PIRNR001174"/>
    </source>
</evidence>
<sequence length="787" mass="88806">MMTNKTKGRRFPLLPLRGLLVYPSMVLHLDVGREKSVRALEKAMVEDNLILLCSQSEVNIEEPGQDDIFRVGTVANVRQMLKLPNGTIRVLVEGVERAEIINYIDNDEYYEVMARELPEDEDSNQECDALMRTVLNQFEHYITLSKKVTPETLAAVSDIEEPGRLADVITSHLSLKIKDKQEILETIDVSKRLEKLLDILNNEREVLELERKINQRVKKQMEKTQKEYYLREQMKAIQKELGEKEGRVGEAEELRALMEEKNVPERVKEKMDKEIDRLEKMPVSSAEGGVIRNYVDWLLSLPWSEQTEDDLDIKKAEQVLDEDHYGLEKPKERVLEYLAVQQLVKKLKGPILCLVGPPGVGKTSLARSIARSLNRKFVRISLGGVRDEAEIRGHRRTYVGAMPGRIIQGMKTAGTINPVILLDEIDKMAADFRGDPSSALLEVLDPEQNNTFSDHFVELPFDLSNVMFVTTANVVHNIPRPLLDRMEMLFIPGYTELEKLQIGSRYLLPKQKKNHGLAEDQLIIEDDSLLRIVREYTRESGVRNLEQQIAALCRKAAKQIVSEEKEKVIILPDDIKDYLGASKYRYGMAELEDQIGTVTGLAWTEVGGDTLLIEVTVVQGTGKLTLTGQLGDVMKESAQAAFSYTRSKAEELGLQPDFYERIDIHIHIPEGAIPKDGPSAGITIATALISALTKRYVSKDVAMTGEITLRGRVLPIGGLKEKSLAAHRAGYKKILLPKDNERDLKDIPESVRNDVEFVPVSNMDQVLHHALVEPHNEISSEPPSSVH</sequence>
<keyword evidence="15" id="KW-0175">Coiled coil</keyword>
<dbReference type="Gene3D" id="3.40.50.300">
    <property type="entry name" value="P-loop containing nucleotide triphosphate hydrolases"/>
    <property type="match status" value="1"/>
</dbReference>
<feature type="domain" description="Lon N-terminal" evidence="17">
    <location>
        <begin position="11"/>
        <end position="204"/>
    </location>
</feature>
<evidence type="ECO:0000256" key="1">
    <source>
        <dbReference type="ARBA" id="ARBA00004496"/>
    </source>
</evidence>
<dbReference type="GO" id="GO:0006515">
    <property type="term" value="P:protein quality control for misfolded or incompletely synthesized proteins"/>
    <property type="evidence" value="ECO:0007669"/>
    <property type="project" value="UniProtKB-UniRule"/>
</dbReference>
<evidence type="ECO:0000259" key="16">
    <source>
        <dbReference type="PROSITE" id="PS51786"/>
    </source>
</evidence>
<keyword evidence="4 9" id="KW-0547">Nucleotide-binding</keyword>
<dbReference type="PRINTS" id="PR00830">
    <property type="entry name" value="ENDOLAPTASE"/>
</dbReference>
<dbReference type="SMART" id="SM00382">
    <property type="entry name" value="AAA"/>
    <property type="match status" value="1"/>
</dbReference>
<dbReference type="FunFam" id="1.20.5.5270:FF:000002">
    <property type="entry name" value="Lon protease homolog"/>
    <property type="match status" value="1"/>
</dbReference>
<dbReference type="Proteomes" id="UP000187323">
    <property type="component" value="Unassembled WGS sequence"/>
</dbReference>
<dbReference type="Pfam" id="PF22667">
    <property type="entry name" value="Lon_lid"/>
    <property type="match status" value="1"/>
</dbReference>
<evidence type="ECO:0000256" key="9">
    <source>
        <dbReference type="HAMAP-Rule" id="MF_01973"/>
    </source>
</evidence>
<dbReference type="HAMAP" id="MF_01973">
    <property type="entry name" value="lon_bact"/>
    <property type="match status" value="1"/>
</dbReference>
<feature type="active site" evidence="9 11">
    <location>
        <position position="679"/>
    </location>
</feature>
<dbReference type="CDD" id="cd19500">
    <property type="entry name" value="RecA-like_Lon"/>
    <property type="match status" value="1"/>
</dbReference>
<evidence type="ECO:0000256" key="5">
    <source>
        <dbReference type="ARBA" id="ARBA00022801"/>
    </source>
</evidence>
<comment type="function">
    <text evidence="9">ATP-dependent serine protease that mediates the selective degradation of mutant and abnormal proteins as well as certain short-lived regulatory proteins. Required for cellular homeostasis and for survival from DNA damage and developmental changes induced by stress. Degrades polypeptides processively to yield small peptide fragments that are 5 to 10 amino acids long. Binds to DNA in a double-stranded, site-specific manner.</text>
</comment>
<feature type="binding site" evidence="9 12">
    <location>
        <begin position="356"/>
        <end position="363"/>
    </location>
    <ligand>
        <name>ATP</name>
        <dbReference type="ChEBI" id="CHEBI:30616"/>
    </ligand>
</feature>
<keyword evidence="5 9" id="KW-0378">Hydrolase</keyword>
<dbReference type="GO" id="GO:0043565">
    <property type="term" value="F:sequence-specific DNA binding"/>
    <property type="evidence" value="ECO:0007669"/>
    <property type="project" value="UniProtKB-UniRule"/>
</dbReference>
<evidence type="ECO:0000256" key="15">
    <source>
        <dbReference type="SAM" id="Coils"/>
    </source>
</evidence>
<evidence type="ECO:0000256" key="4">
    <source>
        <dbReference type="ARBA" id="ARBA00022741"/>
    </source>
</evidence>
<dbReference type="SUPFAM" id="SSF88697">
    <property type="entry name" value="PUA domain-like"/>
    <property type="match status" value="1"/>
</dbReference>
<evidence type="ECO:0000313" key="19">
    <source>
        <dbReference type="Proteomes" id="UP000187323"/>
    </source>
</evidence>
<dbReference type="GO" id="GO:0004176">
    <property type="term" value="F:ATP-dependent peptidase activity"/>
    <property type="evidence" value="ECO:0007669"/>
    <property type="project" value="UniProtKB-UniRule"/>
</dbReference>
<dbReference type="PROSITE" id="PS51786">
    <property type="entry name" value="LON_PROTEOLYTIC"/>
    <property type="match status" value="1"/>
</dbReference>
<dbReference type="InterPro" id="IPR008269">
    <property type="entry name" value="Lon_proteolytic"/>
</dbReference>
<comment type="induction">
    <text evidence="9">By heat shock.</text>
</comment>
<evidence type="ECO:0000256" key="12">
    <source>
        <dbReference type="PIRSR" id="PIRSR001174-2"/>
    </source>
</evidence>
<dbReference type="PANTHER" id="PTHR10046">
    <property type="entry name" value="ATP DEPENDENT LON PROTEASE FAMILY MEMBER"/>
    <property type="match status" value="1"/>
</dbReference>
<dbReference type="InterPro" id="IPR046336">
    <property type="entry name" value="Lon_prtase_N_sf"/>
</dbReference>
<comment type="catalytic activity">
    <reaction evidence="9 10 13">
        <text>Hydrolysis of proteins in presence of ATP.</text>
        <dbReference type="EC" id="3.4.21.53"/>
    </reaction>
</comment>
<dbReference type="NCBIfam" id="TIGR00763">
    <property type="entry name" value="lon"/>
    <property type="match status" value="1"/>
</dbReference>
<comment type="subcellular location">
    <subcellularLocation>
        <location evidence="1 9 10">Cytoplasm</location>
    </subcellularLocation>
</comment>
<dbReference type="InterPro" id="IPR014721">
    <property type="entry name" value="Ribsml_uS5_D2-typ_fold_subgr"/>
</dbReference>
<evidence type="ECO:0000256" key="3">
    <source>
        <dbReference type="ARBA" id="ARBA00022670"/>
    </source>
</evidence>
<comment type="caution">
    <text evidence="18">The sequence shown here is derived from an EMBL/GenBank/DDBJ whole genome shotgun (WGS) entry which is preliminary data.</text>
</comment>
<dbReference type="Gene3D" id="1.20.5.5270">
    <property type="match status" value="1"/>
</dbReference>
<dbReference type="InterPro" id="IPR027065">
    <property type="entry name" value="Lon_Prtase"/>
</dbReference>
<evidence type="ECO:0000259" key="17">
    <source>
        <dbReference type="PROSITE" id="PS51787"/>
    </source>
</evidence>
<dbReference type="EC" id="3.4.21.53" evidence="9 10"/>
<dbReference type="InterPro" id="IPR004815">
    <property type="entry name" value="Lon_bac/euk-typ"/>
</dbReference>
<dbReference type="InterPro" id="IPR003959">
    <property type="entry name" value="ATPase_AAA_core"/>
</dbReference>
<organism evidence="18 19">
    <name type="scientific">Paenibacillus odorifer</name>
    <dbReference type="NCBI Taxonomy" id="189426"/>
    <lineage>
        <taxon>Bacteria</taxon>
        <taxon>Bacillati</taxon>
        <taxon>Bacillota</taxon>
        <taxon>Bacilli</taxon>
        <taxon>Bacillales</taxon>
        <taxon>Paenibacillaceae</taxon>
        <taxon>Paenibacillus</taxon>
    </lineage>
</organism>
<keyword evidence="2 9" id="KW-0963">Cytoplasm</keyword>
<dbReference type="Gene3D" id="1.10.8.60">
    <property type="match status" value="1"/>
</dbReference>
<dbReference type="InterPro" id="IPR008268">
    <property type="entry name" value="Peptidase_S16_AS"/>
</dbReference>
<feature type="active site" evidence="9 11">
    <location>
        <position position="722"/>
    </location>
</feature>
<reference evidence="18 19" key="1">
    <citation type="submission" date="2016-10" db="EMBL/GenBank/DDBJ databases">
        <title>Paenibacillus species isolates.</title>
        <authorList>
            <person name="Beno S.M."/>
        </authorList>
    </citation>
    <scope>NUCLEOTIDE SEQUENCE [LARGE SCALE GENOMIC DNA]</scope>
    <source>
        <strain evidence="18 19">FSL H7-0918</strain>
    </source>
</reference>
<accession>A0AB36J911</accession>
<dbReference type="EMBL" id="MPTO01000027">
    <property type="protein sequence ID" value="OME13852.1"/>
    <property type="molecule type" value="Genomic_DNA"/>
</dbReference>
<dbReference type="NCBIfam" id="NF008053">
    <property type="entry name" value="PRK10787.1"/>
    <property type="match status" value="1"/>
</dbReference>
<dbReference type="SMART" id="SM00464">
    <property type="entry name" value="LON"/>
    <property type="match status" value="1"/>
</dbReference>
<dbReference type="SUPFAM" id="SSF52540">
    <property type="entry name" value="P-loop containing nucleoside triphosphate hydrolases"/>
    <property type="match status" value="1"/>
</dbReference>
<dbReference type="InterPro" id="IPR054594">
    <property type="entry name" value="Lon_lid"/>
</dbReference>
<dbReference type="Pfam" id="PF00004">
    <property type="entry name" value="AAA"/>
    <property type="match status" value="1"/>
</dbReference>
<dbReference type="AlphaFoldDB" id="A0AB36J911"/>
<dbReference type="Gene3D" id="3.30.230.10">
    <property type="match status" value="1"/>
</dbReference>
<evidence type="ECO:0000256" key="13">
    <source>
        <dbReference type="PROSITE-ProRule" id="PRU01122"/>
    </source>
</evidence>
<dbReference type="InterPro" id="IPR003593">
    <property type="entry name" value="AAA+_ATPase"/>
</dbReference>
<dbReference type="GO" id="GO:0004252">
    <property type="term" value="F:serine-type endopeptidase activity"/>
    <property type="evidence" value="ECO:0007669"/>
    <property type="project" value="UniProtKB-UniRule"/>
</dbReference>
<dbReference type="GO" id="GO:0005524">
    <property type="term" value="F:ATP binding"/>
    <property type="evidence" value="ECO:0007669"/>
    <property type="project" value="UniProtKB-UniRule"/>
</dbReference>
<protein>
    <recommendedName>
        <fullName evidence="9 10">Lon protease</fullName>
        <ecNumber evidence="9 10">3.4.21.53</ecNumber>
    </recommendedName>
    <alternativeName>
        <fullName evidence="9">ATP-dependent protease La</fullName>
    </alternativeName>
</protein>
<dbReference type="InterPro" id="IPR027543">
    <property type="entry name" value="Lon_bac"/>
</dbReference>
<dbReference type="FunFam" id="3.30.230.10:FF:000010">
    <property type="entry name" value="Lon protease"/>
    <property type="match status" value="1"/>
</dbReference>
<feature type="coiled-coil region" evidence="15">
    <location>
        <begin position="190"/>
        <end position="254"/>
    </location>
</feature>